<reference evidence="6 7" key="1">
    <citation type="submission" date="2018-02" db="EMBL/GenBank/DDBJ databases">
        <title>Genome sequences of Apibacter spp., gut symbionts of Asian honey bees.</title>
        <authorList>
            <person name="Kwong W.K."/>
            <person name="Steele M.I."/>
            <person name="Moran N.A."/>
        </authorList>
    </citation>
    <scope>NUCLEOTIDE SEQUENCE [LARGE SCALE GENOMIC DNA]</scope>
    <source>
        <strain evidence="7">wkB301</strain>
    </source>
</reference>
<keyword evidence="3" id="KW-0028">Amino-acid biosynthesis</keyword>
<feature type="domain" description="Glycosyl transferase family 3 N-terminal" evidence="5">
    <location>
        <begin position="2"/>
        <end position="63"/>
    </location>
</feature>
<evidence type="ECO:0000313" key="7">
    <source>
        <dbReference type="Proteomes" id="UP000238042"/>
    </source>
</evidence>
<feature type="binding site" evidence="3">
    <location>
        <position position="88"/>
    </location>
    <ligand>
        <name>5-phospho-alpha-D-ribose 1-diphosphate</name>
        <dbReference type="ChEBI" id="CHEBI:58017"/>
    </ligand>
</feature>
<comment type="similarity">
    <text evidence="3">Belongs to the anthranilate phosphoribosyltransferase family.</text>
</comment>
<comment type="cofactor">
    <cofactor evidence="3">
        <name>Mg(2+)</name>
        <dbReference type="ChEBI" id="CHEBI:18420"/>
    </cofactor>
    <text evidence="3">Binds 2 magnesium ions per monomer.</text>
</comment>
<dbReference type="Proteomes" id="UP000238042">
    <property type="component" value="Unassembled WGS sequence"/>
</dbReference>
<feature type="binding site" evidence="3">
    <location>
        <position position="111"/>
    </location>
    <ligand>
        <name>anthranilate</name>
        <dbReference type="ChEBI" id="CHEBI:16567"/>
        <label>1</label>
    </ligand>
</feature>
<dbReference type="Gene3D" id="1.20.970.10">
    <property type="entry name" value="Transferase, Pyrimidine Nucleoside Phosphorylase, Chain C"/>
    <property type="match status" value="1"/>
</dbReference>
<evidence type="ECO:0000256" key="3">
    <source>
        <dbReference type="HAMAP-Rule" id="MF_00211"/>
    </source>
</evidence>
<feature type="binding site" evidence="3">
    <location>
        <position position="80"/>
    </location>
    <ligand>
        <name>5-phospho-alpha-D-ribose 1-diphosphate</name>
        <dbReference type="ChEBI" id="CHEBI:58017"/>
    </ligand>
</feature>
<name>A0A2S8ACN1_9FLAO</name>
<proteinExistence type="inferred from homology"/>
<keyword evidence="3" id="KW-0460">Magnesium</keyword>
<dbReference type="GO" id="GO:0005829">
    <property type="term" value="C:cytosol"/>
    <property type="evidence" value="ECO:0007669"/>
    <property type="project" value="TreeGrafter"/>
</dbReference>
<comment type="caution">
    <text evidence="3">Lacks conserved residue(s) required for the propagation of feature annotation.</text>
</comment>
<feature type="binding site" evidence="3">
    <location>
        <position position="224"/>
    </location>
    <ligand>
        <name>Mg(2+)</name>
        <dbReference type="ChEBI" id="CHEBI:18420"/>
        <label>2</label>
    </ligand>
</feature>
<dbReference type="EMBL" id="PSZM01000037">
    <property type="protein sequence ID" value="PQL92617.1"/>
    <property type="molecule type" value="Genomic_DNA"/>
</dbReference>
<keyword evidence="2 3" id="KW-0808">Transferase</keyword>
<dbReference type="InterPro" id="IPR017459">
    <property type="entry name" value="Glycosyl_Trfase_fam3_N_dom"/>
</dbReference>
<dbReference type="InterPro" id="IPR000312">
    <property type="entry name" value="Glycosyl_Trfase_fam3"/>
</dbReference>
<dbReference type="Gene3D" id="3.40.1030.10">
    <property type="entry name" value="Nucleoside phosphorylase/phosphoribosyltransferase catalytic domain"/>
    <property type="match status" value="1"/>
</dbReference>
<comment type="pathway">
    <text evidence="3">Amino-acid biosynthesis; L-tryptophan biosynthesis; L-tryptophan from chorismate: step 2/5.</text>
</comment>
<gene>
    <name evidence="3 6" type="primary">trpD</name>
    <name evidence="6" type="ORF">C4S77_06235</name>
</gene>
<dbReference type="InterPro" id="IPR035902">
    <property type="entry name" value="Nuc_phospho_transferase"/>
</dbReference>
<dbReference type="RefSeq" id="WP_105246832.1">
    <property type="nucleotide sequence ID" value="NZ_PSZM01000037.1"/>
</dbReference>
<dbReference type="AlphaFoldDB" id="A0A2S8ACN1"/>
<keyword evidence="3" id="KW-0479">Metal-binding</keyword>
<protein>
    <recommendedName>
        <fullName evidence="3">Anthranilate phosphoribosyltransferase</fullName>
        <ecNumber evidence="3">2.4.2.18</ecNumber>
    </recommendedName>
</protein>
<keyword evidence="3" id="KW-0822">Tryptophan biosynthesis</keyword>
<keyword evidence="7" id="KW-1185">Reference proteome</keyword>
<dbReference type="NCBIfam" id="TIGR01245">
    <property type="entry name" value="trpD"/>
    <property type="match status" value="1"/>
</dbReference>
<keyword evidence="3" id="KW-0057">Aromatic amino acid biosynthesis</keyword>
<feature type="binding site" evidence="3">
    <location>
        <position position="166"/>
    </location>
    <ligand>
        <name>anthranilate</name>
        <dbReference type="ChEBI" id="CHEBI:16567"/>
        <label>2</label>
    </ligand>
</feature>
<dbReference type="GO" id="GO:0000162">
    <property type="term" value="P:L-tryptophan biosynthetic process"/>
    <property type="evidence" value="ECO:0007669"/>
    <property type="project" value="UniProtKB-UniRule"/>
</dbReference>
<dbReference type="EC" id="2.4.2.18" evidence="3"/>
<feature type="binding site" evidence="3">
    <location>
        <position position="225"/>
    </location>
    <ligand>
        <name>Mg(2+)</name>
        <dbReference type="ChEBI" id="CHEBI:18420"/>
        <label>2</label>
    </ligand>
</feature>
<accession>A0A2S8ACN1</accession>
<dbReference type="SUPFAM" id="SSF47648">
    <property type="entry name" value="Nucleoside phosphorylase/phosphoribosyltransferase N-terminal domain"/>
    <property type="match status" value="1"/>
</dbReference>
<evidence type="ECO:0000259" key="4">
    <source>
        <dbReference type="Pfam" id="PF00591"/>
    </source>
</evidence>
<dbReference type="InterPro" id="IPR005940">
    <property type="entry name" value="Anthranilate_Pribosyl_Tfrase"/>
</dbReference>
<dbReference type="Pfam" id="PF02885">
    <property type="entry name" value="Glycos_trans_3N"/>
    <property type="match status" value="1"/>
</dbReference>
<evidence type="ECO:0000256" key="2">
    <source>
        <dbReference type="ARBA" id="ARBA00022679"/>
    </source>
</evidence>
<evidence type="ECO:0000256" key="1">
    <source>
        <dbReference type="ARBA" id="ARBA00022676"/>
    </source>
</evidence>
<comment type="caution">
    <text evidence="6">The sequence shown here is derived from an EMBL/GenBank/DDBJ whole genome shotgun (WGS) entry which is preliminary data.</text>
</comment>
<evidence type="ECO:0000259" key="5">
    <source>
        <dbReference type="Pfam" id="PF02885"/>
    </source>
</evidence>
<feature type="binding site" evidence="3">
    <location>
        <begin position="83"/>
        <end position="84"/>
    </location>
    <ligand>
        <name>5-phospho-alpha-D-ribose 1-diphosphate</name>
        <dbReference type="ChEBI" id="CHEBI:58017"/>
    </ligand>
</feature>
<sequence length="332" mass="37097">MKQILNRLFEHQYLNRDEAKEILTKMAAGEYNESQIAAFISVFLMRSINIEEFFGFRDALMNLCTDVTPLQKYDPVDIVGTGGDNKNTFNISTLSCFVVASAGYKVAKHGNYGATSVSGASNVMEKHGVKFTSDVSLLEKSLDQTNIAYLHAPLFNEAMKVVAPVRKALGVRTFFNMLGPVVNPIKPKRNILGVFNLKMSRLYYYIYQNTECDYTVVHSLDGYDEISLTDNFKVVSKLGENIYSPEDIGLERCKPIELDGGKTQDEASKIFDDVLNNEATIAQKNVVLANSAFAIQNINPFLSIEQCIQQAREALESGKTKETFVKFLNLNS</sequence>
<dbReference type="InterPro" id="IPR036320">
    <property type="entry name" value="Glycosyl_Trfase_fam3_N_dom_sf"/>
</dbReference>
<evidence type="ECO:0000313" key="6">
    <source>
        <dbReference type="EMBL" id="PQL92617.1"/>
    </source>
</evidence>
<comment type="function">
    <text evidence="3">Catalyzes the transfer of the phosphoribosyl group of 5-phosphorylribose-1-pyrophosphate (PRPP) to anthranilate to yield N-(5'-phosphoribosyl)-anthranilate (PRA).</text>
</comment>
<feature type="binding site" evidence="3">
    <location>
        <position position="120"/>
    </location>
    <ligand>
        <name>5-phospho-alpha-D-ribose 1-diphosphate</name>
        <dbReference type="ChEBI" id="CHEBI:58017"/>
    </ligand>
</feature>
<keyword evidence="1 3" id="KW-0328">Glycosyltransferase</keyword>
<dbReference type="OrthoDB" id="9806430at2"/>
<comment type="subunit">
    <text evidence="3">Homodimer.</text>
</comment>
<feature type="domain" description="Glycosyl transferase family 3" evidence="4">
    <location>
        <begin position="74"/>
        <end position="320"/>
    </location>
</feature>
<dbReference type="PANTHER" id="PTHR43285:SF2">
    <property type="entry name" value="ANTHRANILATE PHOSPHORIBOSYLTRANSFERASE"/>
    <property type="match status" value="1"/>
</dbReference>
<feature type="binding site" evidence="3">
    <location>
        <position position="92"/>
    </location>
    <ligand>
        <name>Mg(2+)</name>
        <dbReference type="ChEBI" id="CHEBI:18420"/>
        <label>1</label>
    </ligand>
</feature>
<dbReference type="GO" id="GO:0004048">
    <property type="term" value="F:anthranilate phosphoribosyltransferase activity"/>
    <property type="evidence" value="ECO:0007669"/>
    <property type="project" value="UniProtKB-UniRule"/>
</dbReference>
<feature type="binding site" evidence="3">
    <location>
        <begin position="108"/>
        <end position="116"/>
    </location>
    <ligand>
        <name>5-phospho-alpha-D-ribose 1-diphosphate</name>
        <dbReference type="ChEBI" id="CHEBI:58017"/>
    </ligand>
</feature>
<organism evidence="6 7">
    <name type="scientific">Apibacter adventoris</name>
    <dbReference type="NCBI Taxonomy" id="1679466"/>
    <lineage>
        <taxon>Bacteria</taxon>
        <taxon>Pseudomonadati</taxon>
        <taxon>Bacteroidota</taxon>
        <taxon>Flavobacteriia</taxon>
        <taxon>Flavobacteriales</taxon>
        <taxon>Weeksellaceae</taxon>
        <taxon>Apibacter</taxon>
    </lineage>
</organism>
<dbReference type="GO" id="GO:0000287">
    <property type="term" value="F:magnesium ion binding"/>
    <property type="evidence" value="ECO:0007669"/>
    <property type="project" value="UniProtKB-UniRule"/>
</dbReference>
<dbReference type="SUPFAM" id="SSF52418">
    <property type="entry name" value="Nucleoside phosphorylase/phosphoribosyltransferase catalytic domain"/>
    <property type="match status" value="1"/>
</dbReference>
<feature type="binding site" evidence="3">
    <location>
        <begin position="90"/>
        <end position="93"/>
    </location>
    <ligand>
        <name>5-phospho-alpha-D-ribose 1-diphosphate</name>
        <dbReference type="ChEBI" id="CHEBI:58017"/>
    </ligand>
</feature>
<dbReference type="PANTHER" id="PTHR43285">
    <property type="entry name" value="ANTHRANILATE PHOSPHORIBOSYLTRANSFERASE"/>
    <property type="match status" value="1"/>
</dbReference>
<comment type="catalytic activity">
    <reaction evidence="3">
        <text>N-(5-phospho-beta-D-ribosyl)anthranilate + diphosphate = 5-phospho-alpha-D-ribose 1-diphosphate + anthranilate</text>
        <dbReference type="Rhea" id="RHEA:11768"/>
        <dbReference type="ChEBI" id="CHEBI:16567"/>
        <dbReference type="ChEBI" id="CHEBI:18277"/>
        <dbReference type="ChEBI" id="CHEBI:33019"/>
        <dbReference type="ChEBI" id="CHEBI:58017"/>
        <dbReference type="EC" id="2.4.2.18"/>
    </reaction>
</comment>
<dbReference type="Pfam" id="PF00591">
    <property type="entry name" value="Glycos_transf_3"/>
    <property type="match status" value="1"/>
</dbReference>
<dbReference type="HAMAP" id="MF_00211">
    <property type="entry name" value="TrpD"/>
    <property type="match status" value="1"/>
</dbReference>
<feature type="binding site" evidence="3">
    <location>
        <position position="80"/>
    </location>
    <ligand>
        <name>anthranilate</name>
        <dbReference type="ChEBI" id="CHEBI:16567"/>
        <label>1</label>
    </ligand>
</feature>
<feature type="binding site" evidence="3">
    <location>
        <position position="225"/>
    </location>
    <ligand>
        <name>Mg(2+)</name>
        <dbReference type="ChEBI" id="CHEBI:18420"/>
        <label>1</label>
    </ligand>
</feature>